<dbReference type="InterPro" id="IPR006343">
    <property type="entry name" value="DnaB/C_C"/>
</dbReference>
<comment type="similarity">
    <text evidence="1">Belongs to the DnaB/DnaD family.</text>
</comment>
<dbReference type="InterPro" id="IPR034829">
    <property type="entry name" value="DnaD-like_sf"/>
</dbReference>
<accession>A0A0R1VYK6</accession>
<evidence type="ECO:0000256" key="2">
    <source>
        <dbReference type="SAM" id="MobiDB-lite"/>
    </source>
</evidence>
<dbReference type="Pfam" id="PF07261">
    <property type="entry name" value="DnaB_2"/>
    <property type="match status" value="1"/>
</dbReference>
<protein>
    <submittedName>
        <fullName evidence="5">DNA replication protein dnaD</fullName>
    </submittedName>
</protein>
<feature type="domain" description="DnaB/C C-terminal" evidence="3">
    <location>
        <begin position="129"/>
        <end position="200"/>
    </location>
</feature>
<gene>
    <name evidence="5" type="ORF">FC89_GL002035</name>
</gene>
<dbReference type="InterPro" id="IPR053162">
    <property type="entry name" value="DnaD"/>
</dbReference>
<evidence type="ECO:0000259" key="4">
    <source>
        <dbReference type="Pfam" id="PF21984"/>
    </source>
</evidence>
<organism evidence="5 6">
    <name type="scientific">Liquorilactobacillus ghanensis DSM 18630</name>
    <dbReference type="NCBI Taxonomy" id="1423750"/>
    <lineage>
        <taxon>Bacteria</taxon>
        <taxon>Bacillati</taxon>
        <taxon>Bacillota</taxon>
        <taxon>Bacilli</taxon>
        <taxon>Lactobacillales</taxon>
        <taxon>Lactobacillaceae</taxon>
        <taxon>Liquorilactobacillus</taxon>
    </lineage>
</organism>
<dbReference type="Proteomes" id="UP000051451">
    <property type="component" value="Unassembled WGS sequence"/>
</dbReference>
<dbReference type="EMBL" id="AZGB01000003">
    <property type="protein sequence ID" value="KRM07926.1"/>
    <property type="molecule type" value="Genomic_DNA"/>
</dbReference>
<dbReference type="InterPro" id="IPR036388">
    <property type="entry name" value="WH-like_DNA-bd_sf"/>
</dbReference>
<dbReference type="PANTHER" id="PTHR37293:SF6">
    <property type="entry name" value="DNA REPLICATION PROTEIN DNAD"/>
    <property type="match status" value="1"/>
</dbReference>
<dbReference type="SUPFAM" id="SSF158499">
    <property type="entry name" value="DnaD domain-like"/>
    <property type="match status" value="1"/>
</dbReference>
<evidence type="ECO:0000259" key="3">
    <source>
        <dbReference type="Pfam" id="PF07261"/>
    </source>
</evidence>
<feature type="compositionally biased region" description="Basic and acidic residues" evidence="2">
    <location>
        <begin position="234"/>
        <end position="244"/>
    </location>
</feature>
<name>A0A0R1VYK6_9LACO</name>
<sequence>MEKALQQFLRAGNMTVANLLLQNYHQLGMNEQELVLFLELSSSIQAGDSFPAIDKIAGYMHCDSSQIYQLLHRLFEKKLLEIKSVTDEDGKSHDIYQFDLMYEKLFWLQRQKNQQVDQQLMATDQSEVFQAIEKEFGRTLSPIEMETIEQWFSEDHYQPELILLALREAVLSQAYSLKYIDRILLSWEKKNIKTAAQVQQLKDRQRERQLKHRQMNLNRSPDEHKPKIPLKRWAHSDDLKGGNH</sequence>
<dbReference type="STRING" id="1423750.FC89_GL002035"/>
<keyword evidence="6" id="KW-1185">Reference proteome</keyword>
<dbReference type="RefSeq" id="WP_057870723.1">
    <property type="nucleotide sequence ID" value="NZ_AZGB01000003.1"/>
</dbReference>
<dbReference type="OrthoDB" id="9770238at2"/>
<evidence type="ECO:0000313" key="5">
    <source>
        <dbReference type="EMBL" id="KRM07926.1"/>
    </source>
</evidence>
<dbReference type="Pfam" id="PF21984">
    <property type="entry name" value="DnaD_N"/>
    <property type="match status" value="1"/>
</dbReference>
<dbReference type="GeneID" id="98317980"/>
<reference evidence="5 6" key="1">
    <citation type="journal article" date="2015" name="Genome Announc.">
        <title>Expanding the biotechnology potential of lactobacilli through comparative genomics of 213 strains and associated genera.</title>
        <authorList>
            <person name="Sun Z."/>
            <person name="Harris H.M."/>
            <person name="McCann A."/>
            <person name="Guo C."/>
            <person name="Argimon S."/>
            <person name="Zhang W."/>
            <person name="Yang X."/>
            <person name="Jeffery I.B."/>
            <person name="Cooney J.C."/>
            <person name="Kagawa T.F."/>
            <person name="Liu W."/>
            <person name="Song Y."/>
            <person name="Salvetti E."/>
            <person name="Wrobel A."/>
            <person name="Rasinkangas P."/>
            <person name="Parkhill J."/>
            <person name="Rea M.C."/>
            <person name="O'Sullivan O."/>
            <person name="Ritari J."/>
            <person name="Douillard F.P."/>
            <person name="Paul Ross R."/>
            <person name="Yang R."/>
            <person name="Briner A.E."/>
            <person name="Felis G.E."/>
            <person name="de Vos W.M."/>
            <person name="Barrangou R."/>
            <person name="Klaenhammer T.R."/>
            <person name="Caufield P.W."/>
            <person name="Cui Y."/>
            <person name="Zhang H."/>
            <person name="O'Toole P.W."/>
        </authorList>
    </citation>
    <scope>NUCLEOTIDE SEQUENCE [LARGE SCALE GENOMIC DNA]</scope>
    <source>
        <strain evidence="5 6">DSM 18630</strain>
    </source>
</reference>
<evidence type="ECO:0000256" key="1">
    <source>
        <dbReference type="ARBA" id="ARBA00093462"/>
    </source>
</evidence>
<evidence type="ECO:0000313" key="6">
    <source>
        <dbReference type="Proteomes" id="UP000051451"/>
    </source>
</evidence>
<comment type="caution">
    <text evidence="5">The sequence shown here is derived from an EMBL/GenBank/DDBJ whole genome shotgun (WGS) entry which is preliminary data.</text>
</comment>
<feature type="domain" description="DnaD N-terminal" evidence="4">
    <location>
        <begin position="17"/>
        <end position="115"/>
    </location>
</feature>
<dbReference type="Gene3D" id="1.10.10.630">
    <property type="entry name" value="DnaD domain-like"/>
    <property type="match status" value="1"/>
</dbReference>
<dbReference type="NCBIfam" id="TIGR01446">
    <property type="entry name" value="DnaD_dom"/>
    <property type="match status" value="1"/>
</dbReference>
<dbReference type="InterPro" id="IPR053843">
    <property type="entry name" value="DnaD_N"/>
</dbReference>
<dbReference type="PATRIC" id="fig|1423750.3.peg.2076"/>
<proteinExistence type="inferred from homology"/>
<dbReference type="PANTHER" id="PTHR37293">
    <property type="entry name" value="PHAGE REPLICATION PROTEIN-RELATED"/>
    <property type="match status" value="1"/>
</dbReference>
<feature type="region of interest" description="Disordered" evidence="2">
    <location>
        <begin position="212"/>
        <end position="244"/>
    </location>
</feature>
<dbReference type="AlphaFoldDB" id="A0A0R1VYK6"/>
<dbReference type="Gene3D" id="1.10.10.10">
    <property type="entry name" value="Winged helix-like DNA-binding domain superfamily/Winged helix DNA-binding domain"/>
    <property type="match status" value="1"/>
</dbReference>